<keyword evidence="3" id="KW-1185">Reference proteome</keyword>
<sequence>MNTPFPAIASSSEVRLPTGHHWLYGDLVLPESFSGLVLFAHGSGSGRHSARNRQVAQRLQQRGIATLLFDLLTVEEEHVDLQTREHRFDIPLLTRRMQDATLWAQSQPQLQHARIGYFGASTGSAAALIAAARLGSRISAVVSRGGRPDLAGPVALAAVTAPTLLIVGGADDVVLDLNEQALRVMQCEKELAVVPGATHLFEEPGTLEQVSALAGDWFAAHLSMEHAA</sequence>
<proteinExistence type="predicted"/>
<evidence type="ECO:0000313" key="3">
    <source>
        <dbReference type="Proteomes" id="UP001596037"/>
    </source>
</evidence>
<dbReference type="Proteomes" id="UP001596037">
    <property type="component" value="Unassembled WGS sequence"/>
</dbReference>
<dbReference type="InterPro" id="IPR046879">
    <property type="entry name" value="KANL3/Tex30_Abhydrolase"/>
</dbReference>
<dbReference type="EC" id="3.1.-.-" evidence="2"/>
<accession>A0ABW0NJL4</accession>
<protein>
    <submittedName>
        <fullName evidence="2">Dienelactone hydrolase family protein</fullName>
        <ecNumber evidence="2">3.1.-.-</ecNumber>
    </submittedName>
</protein>
<dbReference type="InterPro" id="IPR029058">
    <property type="entry name" value="AB_hydrolase_fold"/>
</dbReference>
<dbReference type="EMBL" id="JBHSMF010000010">
    <property type="protein sequence ID" value="MFC5500215.1"/>
    <property type="molecule type" value="Genomic_DNA"/>
</dbReference>
<dbReference type="GO" id="GO:0016787">
    <property type="term" value="F:hydrolase activity"/>
    <property type="evidence" value="ECO:0007669"/>
    <property type="project" value="UniProtKB-KW"/>
</dbReference>
<dbReference type="InterPro" id="IPR050261">
    <property type="entry name" value="FrsA_esterase"/>
</dbReference>
<feature type="domain" description="KANL3/Tex30 alpha/beta hydrolase-like" evidence="1">
    <location>
        <begin position="36"/>
        <end position="202"/>
    </location>
</feature>
<reference evidence="3" key="1">
    <citation type="journal article" date="2019" name="Int. J. Syst. Evol. Microbiol.">
        <title>The Global Catalogue of Microorganisms (GCM) 10K type strain sequencing project: providing services to taxonomists for standard genome sequencing and annotation.</title>
        <authorList>
            <consortium name="The Broad Institute Genomics Platform"/>
            <consortium name="The Broad Institute Genome Sequencing Center for Infectious Disease"/>
            <person name="Wu L."/>
            <person name="Ma J."/>
        </authorList>
    </citation>
    <scope>NUCLEOTIDE SEQUENCE [LARGE SCALE GENOMIC DNA]</scope>
    <source>
        <strain evidence="3">CCUG 57401</strain>
    </source>
</reference>
<dbReference type="RefSeq" id="WP_376852453.1">
    <property type="nucleotide sequence ID" value="NZ_JBHSMF010000010.1"/>
</dbReference>
<dbReference type="SUPFAM" id="SSF53474">
    <property type="entry name" value="alpha/beta-Hydrolases"/>
    <property type="match status" value="1"/>
</dbReference>
<dbReference type="PANTHER" id="PTHR22946">
    <property type="entry name" value="DIENELACTONE HYDROLASE DOMAIN-CONTAINING PROTEIN-RELATED"/>
    <property type="match status" value="1"/>
</dbReference>
<name>A0ABW0NJL4_9BURK</name>
<organism evidence="2 3">
    <name type="scientific">Caenimonas terrae</name>
    <dbReference type="NCBI Taxonomy" id="696074"/>
    <lineage>
        <taxon>Bacteria</taxon>
        <taxon>Pseudomonadati</taxon>
        <taxon>Pseudomonadota</taxon>
        <taxon>Betaproteobacteria</taxon>
        <taxon>Burkholderiales</taxon>
        <taxon>Comamonadaceae</taxon>
        <taxon>Caenimonas</taxon>
    </lineage>
</organism>
<evidence type="ECO:0000313" key="2">
    <source>
        <dbReference type="EMBL" id="MFC5500215.1"/>
    </source>
</evidence>
<dbReference type="Pfam" id="PF20408">
    <property type="entry name" value="Abhydrolase_11"/>
    <property type="match status" value="1"/>
</dbReference>
<comment type="caution">
    <text evidence="2">The sequence shown here is derived from an EMBL/GenBank/DDBJ whole genome shotgun (WGS) entry which is preliminary data.</text>
</comment>
<evidence type="ECO:0000259" key="1">
    <source>
        <dbReference type="Pfam" id="PF20408"/>
    </source>
</evidence>
<dbReference type="Gene3D" id="3.40.50.1820">
    <property type="entry name" value="alpha/beta hydrolase"/>
    <property type="match status" value="1"/>
</dbReference>
<keyword evidence="2" id="KW-0378">Hydrolase</keyword>
<gene>
    <name evidence="2" type="ORF">ACFPOE_21915</name>
</gene>